<dbReference type="InterPro" id="IPR002104">
    <property type="entry name" value="Integrase_catalytic"/>
</dbReference>
<dbReference type="GO" id="GO:0003677">
    <property type="term" value="F:DNA binding"/>
    <property type="evidence" value="ECO:0007669"/>
    <property type="project" value="UniProtKB-KW"/>
</dbReference>
<name>A0AA45WXR8_9CLOT</name>
<dbReference type="GO" id="GO:0006310">
    <property type="term" value="P:DNA recombination"/>
    <property type="evidence" value="ECO:0007669"/>
    <property type="project" value="UniProtKB-KW"/>
</dbReference>
<keyword evidence="6" id="KW-1185">Reference proteome</keyword>
<dbReference type="PROSITE" id="PS51898">
    <property type="entry name" value="TYR_RECOMBINASE"/>
    <property type="match status" value="1"/>
</dbReference>
<dbReference type="InterPro" id="IPR050090">
    <property type="entry name" value="Tyrosine_recombinase_XerCD"/>
</dbReference>
<dbReference type="EMBL" id="FXUF01000013">
    <property type="protein sequence ID" value="SMP65743.1"/>
    <property type="molecule type" value="Genomic_DNA"/>
</dbReference>
<dbReference type="Pfam" id="PF00589">
    <property type="entry name" value="Phage_integrase"/>
    <property type="match status" value="1"/>
</dbReference>
<feature type="domain" description="Tyr recombinase" evidence="4">
    <location>
        <begin position="104"/>
        <end position="310"/>
    </location>
</feature>
<gene>
    <name evidence="5" type="ORF">SAMN06296020_11324</name>
</gene>
<dbReference type="GO" id="GO:0015074">
    <property type="term" value="P:DNA integration"/>
    <property type="evidence" value="ECO:0007669"/>
    <property type="project" value="InterPro"/>
</dbReference>
<protein>
    <submittedName>
        <fullName evidence="5">Site-specific recombinase XerD</fullName>
    </submittedName>
</protein>
<dbReference type="Proteomes" id="UP001158066">
    <property type="component" value="Unassembled WGS sequence"/>
</dbReference>
<comment type="caution">
    <text evidence="5">The sequence shown here is derived from an EMBL/GenBank/DDBJ whole genome shotgun (WGS) entry which is preliminary data.</text>
</comment>
<evidence type="ECO:0000256" key="2">
    <source>
        <dbReference type="ARBA" id="ARBA00023125"/>
    </source>
</evidence>
<dbReference type="PANTHER" id="PTHR30349">
    <property type="entry name" value="PHAGE INTEGRASE-RELATED"/>
    <property type="match status" value="1"/>
</dbReference>
<keyword evidence="2" id="KW-0238">DNA-binding</keyword>
<organism evidence="5 6">
    <name type="scientific">Anoxynatronum buryatiense</name>
    <dbReference type="NCBI Taxonomy" id="489973"/>
    <lineage>
        <taxon>Bacteria</taxon>
        <taxon>Bacillati</taxon>
        <taxon>Bacillota</taxon>
        <taxon>Clostridia</taxon>
        <taxon>Eubacteriales</taxon>
        <taxon>Clostridiaceae</taxon>
        <taxon>Anoxynatronum</taxon>
    </lineage>
</organism>
<comment type="similarity">
    <text evidence="1">Belongs to the 'phage' integrase family.</text>
</comment>
<dbReference type="AlphaFoldDB" id="A0AA45WXR8"/>
<evidence type="ECO:0000313" key="5">
    <source>
        <dbReference type="EMBL" id="SMP65743.1"/>
    </source>
</evidence>
<evidence type="ECO:0000256" key="3">
    <source>
        <dbReference type="ARBA" id="ARBA00023172"/>
    </source>
</evidence>
<dbReference type="SUPFAM" id="SSF56349">
    <property type="entry name" value="DNA breaking-rejoining enzymes"/>
    <property type="match status" value="1"/>
</dbReference>
<dbReference type="Gene3D" id="1.10.443.10">
    <property type="entry name" value="Intergrase catalytic core"/>
    <property type="match status" value="1"/>
</dbReference>
<dbReference type="RefSeq" id="WP_283410172.1">
    <property type="nucleotide sequence ID" value="NZ_FXUF01000013.1"/>
</dbReference>
<evidence type="ECO:0000256" key="1">
    <source>
        <dbReference type="ARBA" id="ARBA00008857"/>
    </source>
</evidence>
<dbReference type="InterPro" id="IPR011010">
    <property type="entry name" value="DNA_brk_join_enz"/>
</dbReference>
<dbReference type="InterPro" id="IPR013762">
    <property type="entry name" value="Integrase-like_cat_sf"/>
</dbReference>
<dbReference type="PANTHER" id="PTHR30349:SF41">
    <property type="entry name" value="INTEGRASE_RECOMBINASE PROTEIN MJ0367-RELATED"/>
    <property type="match status" value="1"/>
</dbReference>
<keyword evidence="3" id="KW-0233">DNA recombination</keyword>
<evidence type="ECO:0000313" key="6">
    <source>
        <dbReference type="Proteomes" id="UP001158066"/>
    </source>
</evidence>
<sequence length="327" mass="37548">MIQFRSVLQDEITDFLALRKETKSKSTYDHDCHTFRFLDNYLCSINCDDKNLTEEQMTGWSSTLGGKSSSIANVVRVIKTFLVYLKGYGVNAYIPPVPKVSDDYIPYIFSDGELKLIFSIADTLQKTKPRKNNLIHVEFPMILRLMCGCGLRIGETLSLRVKDVDFDIGVLTLRHTKGDKQRLSPMHPSLTKIMRQYCMAMGMIGCPEAYLFPTSDPTEPVTAHNTQHKFDFILEQGNIFLLGRKKHQRGPCLHCLRHVFVFQSFAKAEQEGRRIDDIVPYLSIYLGHDSLKETEKYMKFSSEMFPDAMELFDGYTAQVFPEVNFSE</sequence>
<accession>A0AA45WXR8</accession>
<evidence type="ECO:0000259" key="4">
    <source>
        <dbReference type="PROSITE" id="PS51898"/>
    </source>
</evidence>
<proteinExistence type="inferred from homology"/>
<reference evidence="5" key="1">
    <citation type="submission" date="2017-05" db="EMBL/GenBank/DDBJ databases">
        <authorList>
            <person name="Varghese N."/>
            <person name="Submissions S."/>
        </authorList>
    </citation>
    <scope>NUCLEOTIDE SEQUENCE</scope>
    <source>
        <strain evidence="5">Su22</strain>
    </source>
</reference>